<gene>
    <name evidence="3" type="ORF">C7C56_015210</name>
</gene>
<feature type="domain" description="C2H2-type" evidence="2">
    <location>
        <begin position="28"/>
        <end position="56"/>
    </location>
</feature>
<comment type="caution">
    <text evidence="3">The sequence shown here is derived from an EMBL/GenBank/DDBJ whole genome shotgun (WGS) entry which is preliminary data.</text>
</comment>
<reference evidence="3 4" key="1">
    <citation type="submission" date="2018-04" db="EMBL/GenBank/DDBJ databases">
        <title>Massilia violaceinigra sp. nov., a novel purple-pigmented bacterium isolated from Tianshan glacier, Xinjiang, China.</title>
        <authorList>
            <person name="Wang H."/>
        </authorList>
    </citation>
    <scope>NUCLEOTIDE SEQUENCE [LARGE SCALE GENOMIC DNA]</scope>
    <source>
        <strain evidence="3 4">B448-2</strain>
    </source>
</reference>
<organism evidence="3 4">
    <name type="scientific">Massilia glaciei</name>
    <dbReference type="NCBI Taxonomy" id="1524097"/>
    <lineage>
        <taxon>Bacteria</taxon>
        <taxon>Pseudomonadati</taxon>
        <taxon>Pseudomonadota</taxon>
        <taxon>Betaproteobacteria</taxon>
        <taxon>Burkholderiales</taxon>
        <taxon>Oxalobacteraceae</taxon>
        <taxon>Telluria group</taxon>
        <taxon>Massilia</taxon>
    </lineage>
</organism>
<evidence type="ECO:0000256" key="1">
    <source>
        <dbReference type="PROSITE-ProRule" id="PRU00042"/>
    </source>
</evidence>
<dbReference type="PROSITE" id="PS00028">
    <property type="entry name" value="ZINC_FINGER_C2H2_1"/>
    <property type="match status" value="1"/>
</dbReference>
<dbReference type="InterPro" id="IPR013087">
    <property type="entry name" value="Znf_C2H2_type"/>
</dbReference>
<dbReference type="OrthoDB" id="9150223at2"/>
<name>A0A2U2HJ14_9BURK</name>
<dbReference type="EMBL" id="PXWF02000239">
    <property type="protein sequence ID" value="PWF46825.1"/>
    <property type="molecule type" value="Genomic_DNA"/>
</dbReference>
<evidence type="ECO:0000313" key="3">
    <source>
        <dbReference type="EMBL" id="PWF46825.1"/>
    </source>
</evidence>
<dbReference type="AlphaFoldDB" id="A0A2U2HJ14"/>
<keyword evidence="1" id="KW-0863">Zinc-finger</keyword>
<dbReference type="PROSITE" id="PS50157">
    <property type="entry name" value="ZINC_FINGER_C2H2_2"/>
    <property type="match status" value="1"/>
</dbReference>
<keyword evidence="4" id="KW-1185">Reference proteome</keyword>
<dbReference type="GO" id="GO:0008270">
    <property type="term" value="F:zinc ion binding"/>
    <property type="evidence" value="ECO:0007669"/>
    <property type="project" value="UniProtKB-KW"/>
</dbReference>
<accession>A0A2U2HJ14</accession>
<dbReference type="RefSeq" id="WP_106758222.1">
    <property type="nucleotide sequence ID" value="NZ_PXWF02000239.1"/>
</dbReference>
<sequence length="371" mass="41171">MGFWHTGNIEHHEPTGLDFTYQPREVVYFCPACSERFDTLEVLRRHRFEAHSYTRPLMFVRGLELGATPLRVTRQLVPEDVQLDRALSATLNGKKVLPANLPELIAKVTNDRLTIVLSNEGASAQFELLVHIASEADLVGVEAAFLKLANARSLSIASIEGFIADCIGFETASAYGDGICHYLYGVLAKERAGDSSLPFEEYSKRYSRAADQLLGFERPLAQIIRALVAFHFNHFEDAQTLVPAGRLQHAAVLFAGLLEGWPWHHEPQAAQDEGSALVELLTDHETLRILRWTELGTSQLMAYANDIAAQTKREIPGFDRLKLQLMLAEAKAAQGDADGARQAARELRGNSRTTIWAEALLARLPDKESGK</sequence>
<evidence type="ECO:0000313" key="4">
    <source>
        <dbReference type="Proteomes" id="UP000241421"/>
    </source>
</evidence>
<proteinExistence type="predicted"/>
<keyword evidence="1" id="KW-0862">Zinc</keyword>
<keyword evidence="1" id="KW-0479">Metal-binding</keyword>
<dbReference type="Proteomes" id="UP000241421">
    <property type="component" value="Unassembled WGS sequence"/>
</dbReference>
<protein>
    <recommendedName>
        <fullName evidence="2">C2H2-type domain-containing protein</fullName>
    </recommendedName>
</protein>
<evidence type="ECO:0000259" key="2">
    <source>
        <dbReference type="PROSITE" id="PS50157"/>
    </source>
</evidence>